<feature type="transmembrane region" description="Helical" evidence="8">
    <location>
        <begin position="222"/>
        <end position="247"/>
    </location>
</feature>
<comment type="similarity">
    <text evidence="7">Belongs to the binding-protein-dependent transport system permease family. OppBC subfamily.</text>
</comment>
<protein>
    <submittedName>
        <fullName evidence="10">Peptide ABC transporter permease</fullName>
    </submittedName>
</protein>
<sequence length="303" mass="32432">MSEAVAMKSKSTAKAVETENKKRSQWAEIWRRLKKNKMAMFGLGIISVIVLAAIFADFIADYDTVVIKQNLGERLQGPSAKYWLGTDEFGRDIFARMVHGARVSLKVGILAVGIAVVIGGSLGSIAGYYGGKLDNVIMRIMDIFLAVPSILLAIAIVSALGPSLTNLMLAISVSSVPSYARIVRSSVLTIKDQEFIEAARAIGASDARIILRHIIPNSLAPVIVQGTLGVAGAILSTAGLSFIGMGIQPPAPEWGSMLSGGRQYLRYAWHVTTFPGLAIMITILALNLLGDGLRDALDPRLKQ</sequence>
<evidence type="ECO:0000256" key="8">
    <source>
        <dbReference type="RuleBase" id="RU363032"/>
    </source>
</evidence>
<accession>A0A9W6LML6</accession>
<evidence type="ECO:0000313" key="10">
    <source>
        <dbReference type="EMBL" id="GLI55040.1"/>
    </source>
</evidence>
<dbReference type="Pfam" id="PF12911">
    <property type="entry name" value="OppC_N"/>
    <property type="match status" value="1"/>
</dbReference>
<dbReference type="InterPro" id="IPR035906">
    <property type="entry name" value="MetI-like_sf"/>
</dbReference>
<dbReference type="AlphaFoldDB" id="A0A9W6LML6"/>
<feature type="transmembrane region" description="Helical" evidence="8">
    <location>
        <begin position="267"/>
        <end position="290"/>
    </location>
</feature>
<feature type="domain" description="ABC transmembrane type-1" evidence="9">
    <location>
        <begin position="101"/>
        <end position="290"/>
    </location>
</feature>
<dbReference type="Pfam" id="PF00528">
    <property type="entry name" value="BPD_transp_1"/>
    <property type="match status" value="1"/>
</dbReference>
<comment type="caution">
    <text evidence="10">The sequence shown here is derived from an EMBL/GenBank/DDBJ whole genome shotgun (WGS) entry which is preliminary data.</text>
</comment>
<evidence type="ECO:0000256" key="3">
    <source>
        <dbReference type="ARBA" id="ARBA00022475"/>
    </source>
</evidence>
<keyword evidence="4 8" id="KW-0812">Transmembrane</keyword>
<evidence type="ECO:0000256" key="6">
    <source>
        <dbReference type="ARBA" id="ARBA00023136"/>
    </source>
</evidence>
<evidence type="ECO:0000256" key="2">
    <source>
        <dbReference type="ARBA" id="ARBA00022448"/>
    </source>
</evidence>
<gene>
    <name evidence="10" type="ORF">PM10SUCC1_05550</name>
</gene>
<proteinExistence type="inferred from homology"/>
<dbReference type="GO" id="GO:0005886">
    <property type="term" value="C:plasma membrane"/>
    <property type="evidence" value="ECO:0007669"/>
    <property type="project" value="UniProtKB-SubCell"/>
</dbReference>
<organism evidence="10 11">
    <name type="scientific">Propionigenium maris DSM 9537</name>
    <dbReference type="NCBI Taxonomy" id="1123000"/>
    <lineage>
        <taxon>Bacteria</taxon>
        <taxon>Fusobacteriati</taxon>
        <taxon>Fusobacteriota</taxon>
        <taxon>Fusobacteriia</taxon>
        <taxon>Fusobacteriales</taxon>
        <taxon>Fusobacteriaceae</taxon>
        <taxon>Propionigenium</taxon>
    </lineage>
</organism>
<feature type="transmembrane region" description="Helical" evidence="8">
    <location>
        <begin position="107"/>
        <end position="131"/>
    </location>
</feature>
<dbReference type="PANTHER" id="PTHR43386">
    <property type="entry name" value="OLIGOPEPTIDE TRANSPORT SYSTEM PERMEASE PROTEIN APPC"/>
    <property type="match status" value="1"/>
</dbReference>
<feature type="transmembrane region" description="Helical" evidence="8">
    <location>
        <begin position="39"/>
        <end position="60"/>
    </location>
</feature>
<keyword evidence="3" id="KW-1003">Cell membrane</keyword>
<name>A0A9W6LML6_9FUSO</name>
<dbReference type="Proteomes" id="UP001144471">
    <property type="component" value="Unassembled WGS sequence"/>
</dbReference>
<dbReference type="RefSeq" id="WP_281833277.1">
    <property type="nucleotide sequence ID" value="NZ_BSDY01000002.1"/>
</dbReference>
<dbReference type="InterPro" id="IPR000515">
    <property type="entry name" value="MetI-like"/>
</dbReference>
<dbReference type="GO" id="GO:0055085">
    <property type="term" value="P:transmembrane transport"/>
    <property type="evidence" value="ECO:0007669"/>
    <property type="project" value="InterPro"/>
</dbReference>
<keyword evidence="6 8" id="KW-0472">Membrane</keyword>
<dbReference type="Gene3D" id="1.10.3720.10">
    <property type="entry name" value="MetI-like"/>
    <property type="match status" value="1"/>
</dbReference>
<dbReference type="SUPFAM" id="SSF161098">
    <property type="entry name" value="MetI-like"/>
    <property type="match status" value="1"/>
</dbReference>
<evidence type="ECO:0000256" key="4">
    <source>
        <dbReference type="ARBA" id="ARBA00022692"/>
    </source>
</evidence>
<dbReference type="PROSITE" id="PS50928">
    <property type="entry name" value="ABC_TM1"/>
    <property type="match status" value="1"/>
</dbReference>
<dbReference type="InterPro" id="IPR025966">
    <property type="entry name" value="OppC_N"/>
</dbReference>
<dbReference type="InterPro" id="IPR053385">
    <property type="entry name" value="ABC_transport_permease"/>
</dbReference>
<evidence type="ECO:0000256" key="1">
    <source>
        <dbReference type="ARBA" id="ARBA00004651"/>
    </source>
</evidence>
<reference evidence="10" key="1">
    <citation type="submission" date="2022-12" db="EMBL/GenBank/DDBJ databases">
        <title>Reference genome sequencing for broad-spectrum identification of bacterial and archaeal isolates by mass spectrometry.</title>
        <authorList>
            <person name="Sekiguchi Y."/>
            <person name="Tourlousse D.M."/>
        </authorList>
    </citation>
    <scope>NUCLEOTIDE SEQUENCE</scope>
    <source>
        <strain evidence="10">10succ1</strain>
    </source>
</reference>
<feature type="transmembrane region" description="Helical" evidence="8">
    <location>
        <begin position="143"/>
        <end position="161"/>
    </location>
</feature>
<evidence type="ECO:0000313" key="11">
    <source>
        <dbReference type="Proteomes" id="UP001144471"/>
    </source>
</evidence>
<dbReference type="PANTHER" id="PTHR43386:SF1">
    <property type="entry name" value="D,D-DIPEPTIDE TRANSPORT SYSTEM PERMEASE PROTEIN DDPC-RELATED"/>
    <property type="match status" value="1"/>
</dbReference>
<evidence type="ECO:0000259" key="9">
    <source>
        <dbReference type="PROSITE" id="PS50928"/>
    </source>
</evidence>
<keyword evidence="11" id="KW-1185">Reference proteome</keyword>
<dbReference type="InterPro" id="IPR050366">
    <property type="entry name" value="BP-dependent_transpt_permease"/>
</dbReference>
<keyword evidence="2 8" id="KW-0813">Transport</keyword>
<dbReference type="CDD" id="cd06261">
    <property type="entry name" value="TM_PBP2"/>
    <property type="match status" value="1"/>
</dbReference>
<dbReference type="EMBL" id="BSDY01000002">
    <property type="protein sequence ID" value="GLI55040.1"/>
    <property type="molecule type" value="Genomic_DNA"/>
</dbReference>
<comment type="subcellular location">
    <subcellularLocation>
        <location evidence="1 8">Cell membrane</location>
        <topology evidence="1 8">Multi-pass membrane protein</topology>
    </subcellularLocation>
</comment>
<dbReference type="NCBIfam" id="NF045474">
    <property type="entry name" value="Opp2C"/>
    <property type="match status" value="1"/>
</dbReference>
<keyword evidence="5 8" id="KW-1133">Transmembrane helix</keyword>
<evidence type="ECO:0000256" key="7">
    <source>
        <dbReference type="ARBA" id="ARBA00024202"/>
    </source>
</evidence>
<evidence type="ECO:0000256" key="5">
    <source>
        <dbReference type="ARBA" id="ARBA00022989"/>
    </source>
</evidence>